<organism evidence="1 2">
    <name type="scientific">Streptomyces fuscus</name>
    <dbReference type="NCBI Taxonomy" id="3048495"/>
    <lineage>
        <taxon>Bacteria</taxon>
        <taxon>Bacillati</taxon>
        <taxon>Actinomycetota</taxon>
        <taxon>Actinomycetes</taxon>
        <taxon>Kitasatosporales</taxon>
        <taxon>Streptomycetaceae</taxon>
        <taxon>Streptomyces</taxon>
    </lineage>
</organism>
<gene>
    <name evidence="1" type="ORF">QNN03_30435</name>
</gene>
<evidence type="ECO:0000313" key="2">
    <source>
        <dbReference type="Proteomes" id="UP001241926"/>
    </source>
</evidence>
<comment type="caution">
    <text evidence="1">The sequence shown here is derived from an EMBL/GenBank/DDBJ whole genome shotgun (WGS) entry which is preliminary data.</text>
</comment>
<sequence>MLRLRIERARWPRHGLYLTDTPRPDCPDCEGDGGIEYPYGDSEGEYAGSNWEPCHCVNESCRWLILPLPSRRLPRNATDPWLNEPPF</sequence>
<proteinExistence type="predicted"/>
<evidence type="ECO:0008006" key="3">
    <source>
        <dbReference type="Google" id="ProtNLM"/>
    </source>
</evidence>
<protein>
    <recommendedName>
        <fullName evidence="3">Phage tail protein</fullName>
    </recommendedName>
</protein>
<name>A0ABT7J8R0_9ACTN</name>
<evidence type="ECO:0000313" key="1">
    <source>
        <dbReference type="EMBL" id="MDL2080771.1"/>
    </source>
</evidence>
<dbReference type="EMBL" id="JASJUS010000037">
    <property type="protein sequence ID" value="MDL2080771.1"/>
    <property type="molecule type" value="Genomic_DNA"/>
</dbReference>
<reference evidence="1 2" key="1">
    <citation type="submission" date="2023-05" db="EMBL/GenBank/DDBJ databases">
        <title>Streptomyces fuscus sp. nov., a brown-black pigment producing actinomyces isolated from dry sand of Sea duck farm.</title>
        <authorList>
            <person name="Xie J."/>
            <person name="Shen N."/>
        </authorList>
    </citation>
    <scope>NUCLEOTIDE SEQUENCE [LARGE SCALE GENOMIC DNA]</scope>
    <source>
        <strain evidence="1 2">GXMU-J15</strain>
    </source>
</reference>
<dbReference type="Proteomes" id="UP001241926">
    <property type="component" value="Unassembled WGS sequence"/>
</dbReference>
<dbReference type="RefSeq" id="WP_285436382.1">
    <property type="nucleotide sequence ID" value="NZ_JASJUS010000037.1"/>
</dbReference>
<accession>A0ABT7J8R0</accession>
<keyword evidence="2" id="KW-1185">Reference proteome</keyword>